<dbReference type="PANTHER" id="PTHR22726">
    <property type="entry name" value="METALLOENDOPEPTIDASE OMA1"/>
    <property type="match status" value="1"/>
</dbReference>
<keyword evidence="7 8" id="KW-0482">Metalloprotease</keyword>
<keyword evidence="11" id="KW-1185">Reference proteome</keyword>
<dbReference type="InterPro" id="IPR051156">
    <property type="entry name" value="Mito/Outer_Membr_Metalloprot"/>
</dbReference>
<dbReference type="AlphaFoldDB" id="A0A9E8HJG6"/>
<evidence type="ECO:0000256" key="1">
    <source>
        <dbReference type="ARBA" id="ARBA00022670"/>
    </source>
</evidence>
<reference evidence="10" key="1">
    <citation type="submission" date="2022-07" db="EMBL/GenBank/DDBJ databases">
        <title>Alkalimarinus sp. nov., isolated from gut of a Alitta virens.</title>
        <authorList>
            <person name="Yang A.I."/>
            <person name="Shin N.-R."/>
        </authorList>
    </citation>
    <scope>NUCLEOTIDE SEQUENCE</scope>
    <source>
        <strain evidence="10">FA028</strain>
    </source>
</reference>
<feature type="domain" description="Peptidase M48" evidence="9">
    <location>
        <begin position="67"/>
        <end position="257"/>
    </location>
</feature>
<feature type="binding site" evidence="8">
    <location>
        <position position="137"/>
    </location>
    <ligand>
        <name>Zn(2+)</name>
        <dbReference type="ChEBI" id="CHEBI:29105"/>
        <note>catalytic</note>
    </ligand>
</feature>
<dbReference type="Pfam" id="PF01435">
    <property type="entry name" value="Peptidase_M48"/>
    <property type="match status" value="1"/>
</dbReference>
<comment type="cofactor">
    <cofactor evidence="8">
        <name>Zn(2+)</name>
        <dbReference type="ChEBI" id="CHEBI:29105"/>
    </cofactor>
    <text evidence="8">Binds 1 zinc ion per subunit.</text>
</comment>
<gene>
    <name evidence="10" type="ORF">NNL22_04365</name>
</gene>
<dbReference type="EC" id="3.4.-.-" evidence="8"/>
<evidence type="ECO:0000313" key="10">
    <source>
        <dbReference type="EMBL" id="UZW75823.1"/>
    </source>
</evidence>
<dbReference type="GO" id="GO:0004222">
    <property type="term" value="F:metalloendopeptidase activity"/>
    <property type="evidence" value="ECO:0007669"/>
    <property type="project" value="InterPro"/>
</dbReference>
<dbReference type="GO" id="GO:0016020">
    <property type="term" value="C:membrane"/>
    <property type="evidence" value="ECO:0007669"/>
    <property type="project" value="InterPro"/>
</dbReference>
<evidence type="ECO:0000256" key="7">
    <source>
        <dbReference type="ARBA" id="ARBA00023049"/>
    </source>
</evidence>
<dbReference type="PANTHER" id="PTHR22726:SF1">
    <property type="entry name" value="METALLOENDOPEPTIDASE OMA1, MITOCHONDRIAL"/>
    <property type="match status" value="1"/>
</dbReference>
<dbReference type="Gene3D" id="1.25.40.10">
    <property type="entry name" value="Tetratricopeptide repeat domain"/>
    <property type="match status" value="1"/>
</dbReference>
<feature type="chain" id="PRO_5039771498" description="Putative beta-barrel assembly-enhancing protease" evidence="8">
    <location>
        <begin position="26"/>
        <end position="486"/>
    </location>
</feature>
<organism evidence="10 11">
    <name type="scientific">Alkalimarinus sediminis</name>
    <dbReference type="NCBI Taxonomy" id="1632866"/>
    <lineage>
        <taxon>Bacteria</taxon>
        <taxon>Pseudomonadati</taxon>
        <taxon>Pseudomonadota</taxon>
        <taxon>Gammaproteobacteria</taxon>
        <taxon>Alteromonadales</taxon>
        <taxon>Alteromonadaceae</taxon>
        <taxon>Alkalimarinus</taxon>
    </lineage>
</organism>
<comment type="subcellular location">
    <subcellularLocation>
        <location evidence="8">Periplasm</location>
    </subcellularLocation>
</comment>
<evidence type="ECO:0000256" key="3">
    <source>
        <dbReference type="ARBA" id="ARBA00022729"/>
    </source>
</evidence>
<dbReference type="Proteomes" id="UP001164472">
    <property type="component" value="Chromosome"/>
</dbReference>
<evidence type="ECO:0000256" key="5">
    <source>
        <dbReference type="ARBA" id="ARBA00022801"/>
    </source>
</evidence>
<feature type="binding site" evidence="8">
    <location>
        <position position="133"/>
    </location>
    <ligand>
        <name>Zn(2+)</name>
        <dbReference type="ChEBI" id="CHEBI:29105"/>
        <note>catalytic</note>
    </ligand>
</feature>
<feature type="signal peptide" evidence="8">
    <location>
        <begin position="1"/>
        <end position="25"/>
    </location>
</feature>
<dbReference type="KEGG" id="asem:NNL22_04365"/>
<keyword evidence="4 8" id="KW-0574">Periplasm</keyword>
<dbReference type="CDD" id="cd07324">
    <property type="entry name" value="M48C_Oma1-like"/>
    <property type="match status" value="1"/>
</dbReference>
<dbReference type="Gene3D" id="3.30.2010.10">
    <property type="entry name" value="Metalloproteases ('zincins'), catalytic domain"/>
    <property type="match status" value="1"/>
</dbReference>
<proteinExistence type="inferred from homology"/>
<dbReference type="InterPro" id="IPR019734">
    <property type="entry name" value="TPR_rpt"/>
</dbReference>
<feature type="active site" description="Proton donor" evidence="8">
    <location>
        <position position="203"/>
    </location>
</feature>
<evidence type="ECO:0000256" key="4">
    <source>
        <dbReference type="ARBA" id="ARBA00022764"/>
    </source>
</evidence>
<dbReference type="HAMAP" id="MF_00997">
    <property type="entry name" value="Protease_BepA"/>
    <property type="match status" value="1"/>
</dbReference>
<evidence type="ECO:0000256" key="8">
    <source>
        <dbReference type="HAMAP-Rule" id="MF_00997"/>
    </source>
</evidence>
<evidence type="ECO:0000256" key="2">
    <source>
        <dbReference type="ARBA" id="ARBA00022723"/>
    </source>
</evidence>
<accession>A0A9E8HJG6</accession>
<feature type="binding site" evidence="8">
    <location>
        <position position="199"/>
    </location>
    <ligand>
        <name>Zn(2+)</name>
        <dbReference type="ChEBI" id="CHEBI:29105"/>
        <note>catalytic</note>
    </ligand>
</feature>
<dbReference type="RefSeq" id="WP_251811573.1">
    <property type="nucleotide sequence ID" value="NZ_CP101527.1"/>
</dbReference>
<name>A0A9E8HJG6_9ALTE</name>
<dbReference type="GO" id="GO:0008270">
    <property type="term" value="F:zinc ion binding"/>
    <property type="evidence" value="ECO:0007669"/>
    <property type="project" value="UniProtKB-UniRule"/>
</dbReference>
<dbReference type="InterPro" id="IPR030873">
    <property type="entry name" value="Protease_BepA"/>
</dbReference>
<feature type="active site" evidence="8">
    <location>
        <position position="134"/>
    </location>
</feature>
<sequence length="486" mass="54128" precursor="true">MNKWFSVIRLLLLCSACLQAPLTTAASNDLPTLGDSTSGFISLQQEKALGSAWLRSLRRQVKTFHDPLTESYLTSLVFRLAPNSELVERDLKLVIVDSPTMNAFAVPGGVMGINSGLFIHSGSEQQFASVIAHEIAHLSQRHYARSLERQQKTTPLALAGLLASVIIAATTGSDAGIAALAGTQALAIQSQLSYSRQNEQEADRIGIQTLYDSDMDPKAMPAMFERMLREARLYGNRPPEYLSTHPVTESRISDSRNRAEQYPVKAYKEDLEFHLIRSRILLHFSESNDSAVRYFKSAVDEGNTLNKVATRYGLAIALNKSNKPDQALSIIDSLLTEYPDRIIFIVTKAEVIAKLGNLDDSIALLRKHLSRNPGNYAITWELSKQVAKRGQINDLLEAESLLLKLTRSHPNEPKIWYTLAEVNGEAGNIVQLHKSRAEFFYLIGEIDDALLQLQQALKKSYGNTQITATIQQRIDDLYRAKKGINF</sequence>
<keyword evidence="3 8" id="KW-0732">Signal</keyword>
<protein>
    <recommendedName>
        <fullName evidence="8">Putative beta-barrel assembly-enhancing protease</fullName>
        <ecNumber evidence="8">3.4.-.-</ecNumber>
    </recommendedName>
</protein>
<evidence type="ECO:0000259" key="9">
    <source>
        <dbReference type="Pfam" id="PF01435"/>
    </source>
</evidence>
<comment type="function">
    <text evidence="8">Functions as both a chaperone and a metalloprotease. Maintains the integrity of the outer membrane by promoting either the assembly or the elimination of outer membrane proteins, depending on their folding state.</text>
</comment>
<dbReference type="GO" id="GO:0042597">
    <property type="term" value="C:periplasmic space"/>
    <property type="evidence" value="ECO:0007669"/>
    <property type="project" value="UniProtKB-SubCell"/>
</dbReference>
<keyword evidence="2 8" id="KW-0479">Metal-binding</keyword>
<dbReference type="InterPro" id="IPR011990">
    <property type="entry name" value="TPR-like_helical_dom_sf"/>
</dbReference>
<comment type="similarity">
    <text evidence="8">Belongs to the peptidase M48 family. BepA subfamily.</text>
</comment>
<dbReference type="GO" id="GO:0051603">
    <property type="term" value="P:proteolysis involved in protein catabolic process"/>
    <property type="evidence" value="ECO:0007669"/>
    <property type="project" value="TreeGrafter"/>
</dbReference>
<keyword evidence="1 8" id="KW-0645">Protease</keyword>
<keyword evidence="6 8" id="KW-0862">Zinc</keyword>
<dbReference type="SMART" id="SM00028">
    <property type="entry name" value="TPR"/>
    <property type="match status" value="3"/>
</dbReference>
<evidence type="ECO:0000256" key="6">
    <source>
        <dbReference type="ARBA" id="ARBA00022833"/>
    </source>
</evidence>
<dbReference type="EMBL" id="CP101527">
    <property type="protein sequence ID" value="UZW75823.1"/>
    <property type="molecule type" value="Genomic_DNA"/>
</dbReference>
<keyword evidence="5 8" id="KW-0378">Hydrolase</keyword>
<evidence type="ECO:0000313" key="11">
    <source>
        <dbReference type="Proteomes" id="UP001164472"/>
    </source>
</evidence>
<dbReference type="InterPro" id="IPR001915">
    <property type="entry name" value="Peptidase_M48"/>
</dbReference>
<dbReference type="SUPFAM" id="SSF48452">
    <property type="entry name" value="TPR-like"/>
    <property type="match status" value="1"/>
</dbReference>